<dbReference type="FunFam" id="3.30.230.130:FF:000006">
    <property type="entry name" value="Cullin-4 like"/>
    <property type="match status" value="1"/>
</dbReference>
<dbReference type="InterPro" id="IPR059120">
    <property type="entry name" value="Cullin-like_AB"/>
</dbReference>
<dbReference type="InterPro" id="IPR001373">
    <property type="entry name" value="Cullin_N"/>
</dbReference>
<dbReference type="Pfam" id="PF10557">
    <property type="entry name" value="Cullin_Nedd8"/>
    <property type="match status" value="1"/>
</dbReference>
<dbReference type="PROSITE" id="PS50069">
    <property type="entry name" value="CULLIN_2"/>
    <property type="match status" value="1"/>
</dbReference>
<evidence type="ECO:0000313" key="8">
    <source>
        <dbReference type="EMBL" id="PYH43839.1"/>
    </source>
</evidence>
<dbReference type="OrthoDB" id="2019644at2759"/>
<evidence type="ECO:0000256" key="4">
    <source>
        <dbReference type="PROSITE-ProRule" id="PRU00330"/>
    </source>
</evidence>
<dbReference type="SUPFAM" id="SSF75632">
    <property type="entry name" value="Cullin homology domain"/>
    <property type="match status" value="1"/>
</dbReference>
<dbReference type="PROSITE" id="PS01256">
    <property type="entry name" value="CULLIN_1"/>
    <property type="match status" value="1"/>
</dbReference>
<dbReference type="Pfam" id="PF26557">
    <property type="entry name" value="Cullin_AB"/>
    <property type="match status" value="1"/>
</dbReference>
<dbReference type="SUPFAM" id="SSF74788">
    <property type="entry name" value="Cullin repeat-like"/>
    <property type="match status" value="1"/>
</dbReference>
<dbReference type="GO" id="GO:0031461">
    <property type="term" value="C:cullin-RING ubiquitin ligase complex"/>
    <property type="evidence" value="ECO:0007669"/>
    <property type="project" value="InterPro"/>
</dbReference>
<evidence type="ECO:0000313" key="9">
    <source>
        <dbReference type="Proteomes" id="UP000248349"/>
    </source>
</evidence>
<dbReference type="InterPro" id="IPR036390">
    <property type="entry name" value="WH_DNA-bd_sf"/>
</dbReference>
<dbReference type="EMBL" id="KZ821241">
    <property type="protein sequence ID" value="PYH43839.1"/>
    <property type="molecule type" value="Genomic_DNA"/>
</dbReference>
<dbReference type="Gene3D" id="3.30.230.130">
    <property type="entry name" value="Cullin, Chain C, Domain 2"/>
    <property type="match status" value="1"/>
</dbReference>
<dbReference type="InterPro" id="IPR016159">
    <property type="entry name" value="Cullin_repeat-like_dom_sf"/>
</dbReference>
<protein>
    <submittedName>
        <fullName evidence="8">Cullin-4B</fullName>
    </submittedName>
</protein>
<comment type="similarity">
    <text evidence="1 4 5">Belongs to the cullin family.</text>
</comment>
<dbReference type="FunFam" id="1.20.1310.10:FF:000049">
    <property type="entry name" value="Putative ubiquitin ligase subunit CulD"/>
    <property type="match status" value="1"/>
</dbReference>
<dbReference type="FunFam" id="1.20.1310.10:FF:000031">
    <property type="entry name" value="Ubiquitin ligase subunit CulD"/>
    <property type="match status" value="1"/>
</dbReference>
<evidence type="ECO:0000256" key="6">
    <source>
        <dbReference type="SAM" id="MobiDB-lite"/>
    </source>
</evidence>
<dbReference type="InterPro" id="IPR019559">
    <property type="entry name" value="Cullin_neddylation_domain"/>
</dbReference>
<feature type="compositionally biased region" description="Polar residues" evidence="6">
    <location>
        <begin position="1681"/>
        <end position="1697"/>
    </location>
</feature>
<proteinExistence type="inferred from homology"/>
<dbReference type="GO" id="GO:0005643">
    <property type="term" value="C:nuclear pore"/>
    <property type="evidence" value="ECO:0007669"/>
    <property type="project" value="InterPro"/>
</dbReference>
<dbReference type="FunFam" id="1.10.10.10:FF:000014">
    <property type="entry name" value="Cullin 1"/>
    <property type="match status" value="1"/>
</dbReference>
<keyword evidence="9" id="KW-1185">Reference proteome</keyword>
<reference evidence="8 9" key="1">
    <citation type="submission" date="2016-12" db="EMBL/GenBank/DDBJ databases">
        <title>The genomes of Aspergillus section Nigri reveals drivers in fungal speciation.</title>
        <authorList>
            <consortium name="DOE Joint Genome Institute"/>
            <person name="Vesth T.C."/>
            <person name="Nybo J."/>
            <person name="Theobald S."/>
            <person name="Brandl J."/>
            <person name="Frisvad J.C."/>
            <person name="Nielsen K.F."/>
            <person name="Lyhne E.K."/>
            <person name="Kogle M.E."/>
            <person name="Kuo A."/>
            <person name="Riley R."/>
            <person name="Clum A."/>
            <person name="Nolan M."/>
            <person name="Lipzen A."/>
            <person name="Salamov A."/>
            <person name="Henrissat B."/>
            <person name="Wiebenga A."/>
            <person name="De Vries R.P."/>
            <person name="Grigoriev I.V."/>
            <person name="Mortensen U.H."/>
            <person name="Andersen M.R."/>
            <person name="Baker S.E."/>
        </authorList>
    </citation>
    <scope>NUCLEOTIDE SEQUENCE [LARGE SCALE GENOMIC DNA]</scope>
    <source>
        <strain evidence="8 9">JOP 1030-1</strain>
    </source>
</reference>
<dbReference type="Pfam" id="PF00888">
    <property type="entry name" value="Cullin"/>
    <property type="match status" value="1"/>
</dbReference>
<dbReference type="InterPro" id="IPR016158">
    <property type="entry name" value="Cullin_homology"/>
</dbReference>
<dbReference type="STRING" id="1450539.A0A318Z9D9"/>
<dbReference type="GeneID" id="37073999"/>
<dbReference type="Pfam" id="PF11894">
    <property type="entry name" value="Nup192"/>
    <property type="match status" value="1"/>
</dbReference>
<dbReference type="Gene3D" id="1.20.1310.10">
    <property type="entry name" value="Cullin Repeats"/>
    <property type="match status" value="4"/>
</dbReference>
<accession>A0A318Z9D9</accession>
<dbReference type="SUPFAM" id="SSF46785">
    <property type="entry name" value="Winged helix' DNA-binding domain"/>
    <property type="match status" value="1"/>
</dbReference>
<sequence>MEGTDTVASLRGLNQDLQSLSSGFVVNIERLRVELETHIEDFKKLLDKPAKNNASRQAVLSGKVTIGHVEYSINKDFQQGVLQLADTLDLDELEAAFLFFDAQVEAQSLDRPLLNVAIMRFHQRRQFLLDSLRLVLQESFEVERETNQVIMQEMMSYVLDIKNGPLRNASLYTRKCMTAMIEVEKWLATLSEQAQKATVVGQAEDADIMELLEYQRNSLLQQHETLGAVLSYLFKGPYTSPEDLRVLVKHLQSLERFDSIVVHYLSCVVFAFQQHGSPEKTSSYQDAKSLYKDITTTTVAQEWKLPTLHSAIIILWLAIFSAWEYDAPSSPIHGGGPATDKDERTALFMTALDDGGLDLLLTVCYSINNEEWADPARSELVALLLKEVASATLELDQCSEFSKTLLMESLDVFAEACIANMPDAVRMLKTEEDSQRLDHLTALRDGLTSTPHRGVVEARTHLESFLMVMAFAYEQRPDSAQEFWADPDSNMYGFLQWASKRQTVPRVSAFCELLCSLSVGDENATAAHKFLSEEDKLMSAKFRRSSSMNWTQMFAELQLYATRVTEKQPASRAILRSRKLDPADMSEPESPVMLTCYLRLLEHLSKQSAMVRDWLLSHSSFNVVDTLLTLCSGSVPTHLRANVFTALGALMTDRTAHNGNEMWLSLDQWISGGLMSASGVGKPPANTNASVWYEQQIFRNIGERFDQANAFVTLISSLVTPTLESADFHLSLPFPESLGSSYRTPGIEPYVDFVMGHALARKVPDLTERQSRLLTLNCLEFAATCLNSFNEDLVTVLSQTSASPDSAFKSSTMVTYIRLHPFARVAEWLFNEDVIKSLFATAQQDVNEVARASPDSTLVLSLLRSLNVMNLILDLQSTYFNIVRPMIRSQAGADRTSVANSSLAAFEDSILNNLTIVSALCLYCSTGHEELTVLSMALLEKLSSSSKLNKVTSPELNKWRSSNKIVEVLSSEVDLDNLARPLTHQMEVDERELEAGERSPAYIIRKSLLALLNSCLGSTSDRPTIAHLLLGFNSIGSLLDVSADGMFANKMSLLHAIIQFVQAFPGAMDGNILPWLMQMKRMAFQVLKNLWSSRISSYFTLSEMRGSRFLVNMLATQPVIGLHTSWDGLPIIADEFWFSQSTSAYAEFLLLRSFLFDYAAIEIRSAAKIGAPTLQAELLSTLFGTSVSETGETLVNPSVFDLFDFADLDIPNSLPTPDLFFLEGLDFDLCARKGADPSLILYNLAEVTEMIQVMKEELFARGQLHEEQFTAEADTLLVFIEATNQSRQIRYNRFLALRSWTELITTMLSSSEIEGGRLTTFILHTLQLILPKFGAAIQGDMPEALELARLAETLVSRLEASRSESPKSKLNVTRKGGDVLDEKLHQMFQVCVRGVIVATGNVDLRESLYNICSHYVARIVSAESTHDSLKQQSQQIVKAAGHALVEAICDDAYAGQETCRVSALLCLNLLAVLDRQTDPVLVEMIAQTNYLSLFLDTIRVLPVELSNTQASDTPLLLSYYQSLLSLFQELCQTKTGATHVLKTGLFQAVRESQLFAADPDLGIDIDNSDALRKYYELLDSCLRVIVSAAFSRGLHNQQMMEQTRTFLTENRSGMVGIFKRFARISGTGNADHQDTLTNLVKSYMALITATDFLDNSRGAPEQRSGKRKSIGKRKHSDQEDSGSLQPQQQQATISELLSRNHPAAHGDNRSHQHHNQSSTSKRLRLSPTLAGPSHPSAGPREQTSSERMYNFTNAEPRLGETMGQSTGGAGGVNPAVKPRPFNAASRQGNFTPHTGAKRLVVKNLRTGSRLNQESYFEKVWDQLDAALSAVFGGGKPEKSLEELYKGAEHVCRQGRAAALAKRLSDRCRDYVTGKLREKLAAQAAGGTNIETLRAVVEAWSLWQSKLVTVRSIFYYLDQSFLLHSKELPVIREMGLIQFRQHIFSDPVLEPKILQGACDLVEADRDESKSMVADSSLLRHAIDLFHGLDIYTSAFEPVFVTESERFFSSWVQREAAGYLATFAEDSHKLIEREVNRCELFSLNRSTKQRLSEILDRTLVAEQESVLLNQKDILGLLRAGNYVALEKLYSLLERKDLGAKLRTSFSTYIIEEGSAIVFDEEKEADMVARLLDFKKQLDDMWNSSFHRNEELGHVLREAFETFMNMGRKSASTGGTDNPKTGEMIAKYVDRLLKGGWKLAPTRTAEDMPLADEDAEINRQLDQVLDLFRFVHGKAVFEAFYKNDLARRLLMGRSASDDAEKSMLSRLKTECGSSFTHNLESMFKDMDVARDEMAAYSSIQRERRHRLPVDLSVSVLSAAAWPTYPDVKVRIPAEIATSVDDFEKFYHTKYNGRKLNWKHQLAHCQLRARFPKGDKELVVSSFQAIVLLLFNDLPEGGSLTYAQIQEATMLSDQELQRTLQSLACAKYRVLSKKPKGREVNKTDEFAYNPTFSDPKMRIKINQIQLKETKEENKTTHERVAADRHYETQAAIVRIMKSRKTITHPELVAEVIKATRSRGVLEPAEIKKNIEKLIEKDYMEREEGNRYQYVA</sequence>
<dbReference type="InterPro" id="IPR016157">
    <property type="entry name" value="Cullin_CS"/>
</dbReference>
<dbReference type="Gene3D" id="1.10.10.10">
    <property type="entry name" value="Winged helix-like DNA-binding domain superfamily/Winged helix DNA-binding domain"/>
    <property type="match status" value="1"/>
</dbReference>
<evidence type="ECO:0000256" key="1">
    <source>
        <dbReference type="ARBA" id="ARBA00006019"/>
    </source>
</evidence>
<dbReference type="PANTHER" id="PTHR11932">
    <property type="entry name" value="CULLIN"/>
    <property type="match status" value="1"/>
</dbReference>
<feature type="region of interest" description="Disordered" evidence="6">
    <location>
        <begin position="1655"/>
        <end position="1747"/>
    </location>
</feature>
<dbReference type="Proteomes" id="UP000248349">
    <property type="component" value="Unassembled WGS sequence"/>
</dbReference>
<evidence type="ECO:0000259" key="7">
    <source>
        <dbReference type="PROSITE" id="PS50069"/>
    </source>
</evidence>
<keyword evidence="2" id="KW-1017">Isopeptide bond</keyword>
<dbReference type="SMART" id="SM00182">
    <property type="entry name" value="CULLIN"/>
    <property type="match status" value="1"/>
</dbReference>
<dbReference type="InterPro" id="IPR045093">
    <property type="entry name" value="Cullin"/>
</dbReference>
<name>A0A318Z9D9_9EURO</name>
<feature type="compositionally biased region" description="Basic residues" evidence="6">
    <location>
        <begin position="1665"/>
        <end position="1675"/>
    </location>
</feature>
<dbReference type="RefSeq" id="XP_025429821.1">
    <property type="nucleotide sequence ID" value="XM_025572771.1"/>
</dbReference>
<dbReference type="GO" id="GO:0031625">
    <property type="term" value="F:ubiquitin protein ligase binding"/>
    <property type="evidence" value="ECO:0007669"/>
    <property type="project" value="InterPro"/>
</dbReference>
<dbReference type="InterPro" id="IPR036317">
    <property type="entry name" value="Cullin_homology_sf"/>
</dbReference>
<dbReference type="InterPro" id="IPR021827">
    <property type="entry name" value="Nup186/Nup192/Nup205"/>
</dbReference>
<evidence type="ECO:0000256" key="5">
    <source>
        <dbReference type="RuleBase" id="RU003829"/>
    </source>
</evidence>
<feature type="domain" description="Cullin family profile" evidence="7">
    <location>
        <begin position="2177"/>
        <end position="2420"/>
    </location>
</feature>
<organism evidence="8 9">
    <name type="scientific">Aspergillus saccharolyticus JOP 1030-1</name>
    <dbReference type="NCBI Taxonomy" id="1450539"/>
    <lineage>
        <taxon>Eukaryota</taxon>
        <taxon>Fungi</taxon>
        <taxon>Dikarya</taxon>
        <taxon>Ascomycota</taxon>
        <taxon>Pezizomycotina</taxon>
        <taxon>Eurotiomycetes</taxon>
        <taxon>Eurotiomycetidae</taxon>
        <taxon>Eurotiales</taxon>
        <taxon>Aspergillaceae</taxon>
        <taxon>Aspergillus</taxon>
        <taxon>Aspergillus subgen. Circumdati</taxon>
    </lineage>
</organism>
<dbReference type="FunFam" id="1.20.1310.10:FF:000044">
    <property type="entry name" value="Ubiquitin ligase subunit CulD, putative"/>
    <property type="match status" value="1"/>
</dbReference>
<evidence type="ECO:0000256" key="3">
    <source>
        <dbReference type="ARBA" id="ARBA00022843"/>
    </source>
</evidence>
<dbReference type="GO" id="GO:0006511">
    <property type="term" value="P:ubiquitin-dependent protein catabolic process"/>
    <property type="evidence" value="ECO:0007669"/>
    <property type="project" value="InterPro"/>
</dbReference>
<keyword evidence="3" id="KW-0832">Ubl conjugation</keyword>
<evidence type="ECO:0000256" key="2">
    <source>
        <dbReference type="ARBA" id="ARBA00022499"/>
    </source>
</evidence>
<dbReference type="SMART" id="SM00884">
    <property type="entry name" value="Cullin_Nedd8"/>
    <property type="match status" value="1"/>
</dbReference>
<gene>
    <name evidence="8" type="ORF">BP01DRAFT_322669</name>
</gene>
<dbReference type="FunFam" id="1.20.1310.10:FF:000035">
    <property type="entry name" value="Ubiquitin ligase subunit CulD, putative"/>
    <property type="match status" value="1"/>
</dbReference>
<dbReference type="InterPro" id="IPR036388">
    <property type="entry name" value="WH-like_DNA-bd_sf"/>
</dbReference>